<protein>
    <submittedName>
        <fullName evidence="8">Carcinoembryonic antigen-related cell adhesion molecule 1-like</fullName>
    </submittedName>
</protein>
<evidence type="ECO:0000256" key="5">
    <source>
        <dbReference type="SAM" id="Phobius"/>
    </source>
</evidence>
<dbReference type="EMBL" id="JAAVVJ010000003">
    <property type="protein sequence ID" value="KAF7227041.1"/>
    <property type="molecule type" value="Genomic_DNA"/>
</dbReference>
<name>A0A9D2YU38_NOTFU</name>
<dbReference type="InterPro" id="IPR013783">
    <property type="entry name" value="Ig-like_fold"/>
</dbReference>
<dbReference type="InterPro" id="IPR003598">
    <property type="entry name" value="Ig_sub2"/>
</dbReference>
<dbReference type="Pfam" id="PF13927">
    <property type="entry name" value="Ig_3"/>
    <property type="match status" value="1"/>
</dbReference>
<dbReference type="PANTHER" id="PTHR44337">
    <property type="entry name" value="CARCINOEMBRYONIC ANTIGEN-RELATED CELL ADHESION MOLECULE 8"/>
    <property type="match status" value="1"/>
</dbReference>
<evidence type="ECO:0000256" key="4">
    <source>
        <dbReference type="ARBA" id="ARBA00023319"/>
    </source>
</evidence>
<dbReference type="InterPro" id="IPR013098">
    <property type="entry name" value="Ig_I-set"/>
</dbReference>
<feature type="domain" description="Ig-like" evidence="7">
    <location>
        <begin position="614"/>
        <end position="692"/>
    </location>
</feature>
<evidence type="ECO:0000256" key="3">
    <source>
        <dbReference type="ARBA" id="ARBA00023180"/>
    </source>
</evidence>
<feature type="transmembrane region" description="Helical" evidence="5">
    <location>
        <begin position="689"/>
        <end position="712"/>
    </location>
</feature>
<keyword evidence="5" id="KW-0812">Transmembrane</keyword>
<feature type="signal peptide" evidence="6">
    <location>
        <begin position="1"/>
        <end position="20"/>
    </location>
</feature>
<dbReference type="KEGG" id="nfu:107379534"/>
<evidence type="ECO:0000256" key="1">
    <source>
        <dbReference type="ARBA" id="ARBA00022729"/>
    </source>
</evidence>
<keyword evidence="2" id="KW-1015">Disulfide bond</keyword>
<feature type="domain" description="Ig-like" evidence="7">
    <location>
        <begin position="221"/>
        <end position="303"/>
    </location>
</feature>
<reference evidence="8" key="1">
    <citation type="submission" date="2020-03" db="EMBL/GenBank/DDBJ databases">
        <title>Intra-Species Differences in Population Size shape Life History and Genome Evolution.</title>
        <authorList>
            <person name="Willemsen D."/>
            <person name="Cui R."/>
            <person name="Valenzano D.R."/>
        </authorList>
    </citation>
    <scope>NUCLEOTIDE SEQUENCE</scope>
    <source>
        <strain evidence="8">GRZ</strain>
        <tissue evidence="8">Whole</tissue>
    </source>
</reference>
<keyword evidence="5" id="KW-1133">Transmembrane helix</keyword>
<dbReference type="PROSITE" id="PS50835">
    <property type="entry name" value="IG_LIKE"/>
    <property type="match status" value="4"/>
</dbReference>
<organism evidence="8 9">
    <name type="scientific">Nothobranchius furzeri</name>
    <name type="common">Turquoise killifish</name>
    <dbReference type="NCBI Taxonomy" id="105023"/>
    <lineage>
        <taxon>Eukaryota</taxon>
        <taxon>Metazoa</taxon>
        <taxon>Chordata</taxon>
        <taxon>Craniata</taxon>
        <taxon>Vertebrata</taxon>
        <taxon>Euteleostomi</taxon>
        <taxon>Actinopterygii</taxon>
        <taxon>Neopterygii</taxon>
        <taxon>Teleostei</taxon>
        <taxon>Neoteleostei</taxon>
        <taxon>Acanthomorphata</taxon>
        <taxon>Ovalentaria</taxon>
        <taxon>Atherinomorphae</taxon>
        <taxon>Cyprinodontiformes</taxon>
        <taxon>Nothobranchiidae</taxon>
        <taxon>Nothobranchius</taxon>
    </lineage>
</organism>
<feature type="domain" description="Ig-like" evidence="7">
    <location>
        <begin position="125"/>
        <end position="216"/>
    </location>
</feature>
<dbReference type="InterPro" id="IPR052598">
    <property type="entry name" value="IgSF_CEA-related"/>
</dbReference>
<feature type="chain" id="PRO_5039675163" evidence="6">
    <location>
        <begin position="21"/>
        <end position="718"/>
    </location>
</feature>
<dbReference type="PANTHER" id="PTHR44337:SF16">
    <property type="entry name" value="CARCINOEMBRYONIC ANTIGEN-RELATED CELL ADHESION MOLECULE 20-LIKE-RELATED"/>
    <property type="match status" value="1"/>
</dbReference>
<feature type="domain" description="Ig-like" evidence="7">
    <location>
        <begin position="521"/>
        <end position="609"/>
    </location>
</feature>
<dbReference type="CDD" id="cd00096">
    <property type="entry name" value="Ig"/>
    <property type="match status" value="1"/>
</dbReference>
<dbReference type="Gene3D" id="2.60.40.10">
    <property type="entry name" value="Immunoglobulins"/>
    <property type="match status" value="6"/>
</dbReference>
<dbReference type="SMART" id="SM00409">
    <property type="entry name" value="IG"/>
    <property type="match status" value="6"/>
</dbReference>
<keyword evidence="5" id="KW-0472">Membrane</keyword>
<dbReference type="InterPro" id="IPR036179">
    <property type="entry name" value="Ig-like_dom_sf"/>
</dbReference>
<proteinExistence type="predicted"/>
<dbReference type="SUPFAM" id="SSF48726">
    <property type="entry name" value="Immunoglobulin"/>
    <property type="match status" value="6"/>
</dbReference>
<gene>
    <name evidence="8" type="ORF">G4P62_005730</name>
</gene>
<evidence type="ECO:0000256" key="2">
    <source>
        <dbReference type="ARBA" id="ARBA00023157"/>
    </source>
</evidence>
<dbReference type="OMA" id="PFSCIVS"/>
<accession>A0A9D2YU38</accession>
<dbReference type="Proteomes" id="UP000822369">
    <property type="component" value="Chromosome 3"/>
</dbReference>
<keyword evidence="4" id="KW-0393">Immunoglobulin domain</keyword>
<sequence length="718" mass="75977">MKAVMFYIVVLGAFSGLSEGVGVLPDGPLTASVGGSVMFRTNLNPTETPFIALSWNHGVKSIITSTNNLNATAPEYENRITLFRSTGSLELRNLGLDDNGEYSINIQPADDFLKFGITRLVVYDPVSGVLLTASSTDLVEFISSVRLSCSSSGSSPSFLWMNSSSEVTASDRVQISSSDGGSTLTLVTVTRYDLGPFSCHVSNPVSSVASISTSLSISYGPENTLLTISPSKHEHVKGSDVQMFCSAVSSPDASFQWFVNGNPLPDTGPELRLMNVQTNQSGNYSCQTFNSKTLRYQTSQPLALSVIEREGGLSGGAVAGIVISCLVAAAGAAGGYFIYRRKNKSRAKPASATAEQVISSVTFSSHDVTAAARRPEEQEHAYENVSSVYDRTIYNHSLLIPAISHTGSSCYLSACAGDGILPPGPLSGAVAGTVRFTTSLAPTQSPFLSVSWSFKGGSIITSTSVNSTDPAYSNRISLDRATGALELRNLGLLDSGVYTVIIIPDGGLQLQGKITLNVYVPITGAVIRSPAAVLIEDQSSTNLTCEASGSISTRHWMKDGLPLQLSDNVSLSADNVTVLIRPVLRSSGGSYQCQVSNPVSAMTAALNLTVNYGPYNTSITGPSSASLGQRVTLQCTAASVPPANFSWMFNGNETHVNNSVYLIEEMGGASVGNYTCTARNMVTMKENSALLNLRAACTAPCWSFSLLLISGFNLRRFM</sequence>
<dbReference type="Pfam" id="PF07679">
    <property type="entry name" value="I-set"/>
    <property type="match status" value="2"/>
</dbReference>
<comment type="caution">
    <text evidence="8">The sequence shown here is derived from an EMBL/GenBank/DDBJ whole genome shotgun (WGS) entry which is preliminary data.</text>
</comment>
<keyword evidence="1 6" id="KW-0732">Signal</keyword>
<dbReference type="Pfam" id="PF13895">
    <property type="entry name" value="Ig_2"/>
    <property type="match status" value="1"/>
</dbReference>
<feature type="transmembrane region" description="Helical" evidence="5">
    <location>
        <begin position="317"/>
        <end position="339"/>
    </location>
</feature>
<dbReference type="InterPro" id="IPR007110">
    <property type="entry name" value="Ig-like_dom"/>
</dbReference>
<evidence type="ECO:0000256" key="6">
    <source>
        <dbReference type="SAM" id="SignalP"/>
    </source>
</evidence>
<evidence type="ECO:0000313" key="9">
    <source>
        <dbReference type="Proteomes" id="UP000822369"/>
    </source>
</evidence>
<keyword evidence="3" id="KW-0325">Glycoprotein</keyword>
<evidence type="ECO:0000313" key="8">
    <source>
        <dbReference type="EMBL" id="KAF7227041.1"/>
    </source>
</evidence>
<dbReference type="SMART" id="SM00408">
    <property type="entry name" value="IGc2"/>
    <property type="match status" value="4"/>
</dbReference>
<dbReference type="InterPro" id="IPR003599">
    <property type="entry name" value="Ig_sub"/>
</dbReference>
<evidence type="ECO:0000259" key="7">
    <source>
        <dbReference type="PROSITE" id="PS50835"/>
    </source>
</evidence>
<dbReference type="AlphaFoldDB" id="A0A9D2YU38"/>